<organism evidence="2 3">
    <name type="scientific">Mucuna pruriens</name>
    <name type="common">Velvet bean</name>
    <name type="synonym">Dolichos pruriens</name>
    <dbReference type="NCBI Taxonomy" id="157652"/>
    <lineage>
        <taxon>Eukaryota</taxon>
        <taxon>Viridiplantae</taxon>
        <taxon>Streptophyta</taxon>
        <taxon>Embryophyta</taxon>
        <taxon>Tracheophyta</taxon>
        <taxon>Spermatophyta</taxon>
        <taxon>Magnoliopsida</taxon>
        <taxon>eudicotyledons</taxon>
        <taxon>Gunneridae</taxon>
        <taxon>Pentapetalae</taxon>
        <taxon>rosids</taxon>
        <taxon>fabids</taxon>
        <taxon>Fabales</taxon>
        <taxon>Fabaceae</taxon>
        <taxon>Papilionoideae</taxon>
        <taxon>50 kb inversion clade</taxon>
        <taxon>NPAAA clade</taxon>
        <taxon>indigoferoid/millettioid clade</taxon>
        <taxon>Phaseoleae</taxon>
        <taxon>Mucuna</taxon>
    </lineage>
</organism>
<feature type="region of interest" description="Disordered" evidence="1">
    <location>
        <begin position="1"/>
        <end position="60"/>
    </location>
</feature>
<feature type="compositionally biased region" description="Basic and acidic residues" evidence="1">
    <location>
        <begin position="1"/>
        <end position="12"/>
    </location>
</feature>
<proteinExistence type="predicted"/>
<comment type="caution">
    <text evidence="2">The sequence shown here is derived from an EMBL/GenBank/DDBJ whole genome shotgun (WGS) entry which is preliminary data.</text>
</comment>
<name>A0A371FFM6_MUCPR</name>
<protein>
    <submittedName>
        <fullName evidence="2">Uncharacterized protein</fullName>
    </submittedName>
</protein>
<reference evidence="2" key="1">
    <citation type="submission" date="2018-05" db="EMBL/GenBank/DDBJ databases">
        <title>Draft genome of Mucuna pruriens seed.</title>
        <authorList>
            <person name="Nnadi N.E."/>
            <person name="Vos R."/>
            <person name="Hasami M.H."/>
            <person name="Devisetty U.K."/>
            <person name="Aguiy J.C."/>
        </authorList>
    </citation>
    <scope>NUCLEOTIDE SEQUENCE [LARGE SCALE GENOMIC DNA]</scope>
    <source>
        <strain evidence="2">JCA_2017</strain>
    </source>
</reference>
<keyword evidence="3" id="KW-1185">Reference proteome</keyword>
<gene>
    <name evidence="2" type="ORF">CR513_42801</name>
</gene>
<dbReference type="PANTHER" id="PTHR32108">
    <property type="entry name" value="DNA-DIRECTED RNA POLYMERASE SUBUNIT ALPHA"/>
    <property type="match status" value="1"/>
</dbReference>
<evidence type="ECO:0000256" key="1">
    <source>
        <dbReference type="SAM" id="MobiDB-lite"/>
    </source>
</evidence>
<dbReference type="Proteomes" id="UP000257109">
    <property type="component" value="Unassembled WGS sequence"/>
</dbReference>
<sequence length="228" mass="25354">MPEAPKEEEPAKEVTNIAESGGITRSRRIYTPKNLWGKGTHTPGKETHSPTRRTSATNTLAPAPEKEAEEFLKIIRHSEYQFLDQMNKTSARISLLSLLLNSETHRNLLLKVLQEAHVAHDITAERFDSLVNNITSRGHLTFSNDEIPVEGKGHNQPLHISVRCGGYMIAWVLIDNGLFLNVLPKATLDKLTPIDAQLRASSVVLIVVSLGDLGYTQQEPCHLPSINR</sequence>
<dbReference type="EMBL" id="QJKJ01009276">
    <property type="protein sequence ID" value="RDX77122.1"/>
    <property type="molecule type" value="Genomic_DNA"/>
</dbReference>
<dbReference type="PANTHER" id="PTHR32108:SF9">
    <property type="entry name" value="REVERSE TRANSCRIPTASE RNASE H-LIKE DOMAIN-CONTAINING PROTEIN"/>
    <property type="match status" value="1"/>
</dbReference>
<evidence type="ECO:0000313" key="2">
    <source>
        <dbReference type="EMBL" id="RDX77122.1"/>
    </source>
</evidence>
<feature type="non-terminal residue" evidence="2">
    <location>
        <position position="1"/>
    </location>
</feature>
<dbReference type="AlphaFoldDB" id="A0A371FFM6"/>
<dbReference type="OrthoDB" id="1736143at2759"/>
<evidence type="ECO:0000313" key="3">
    <source>
        <dbReference type="Proteomes" id="UP000257109"/>
    </source>
</evidence>
<accession>A0A371FFM6</accession>